<keyword evidence="2" id="KW-0479">Metal-binding</keyword>
<evidence type="ECO:0000256" key="5">
    <source>
        <dbReference type="ARBA" id="ARBA00022801"/>
    </source>
</evidence>
<dbReference type="Gene3D" id="3.90.320.10">
    <property type="match status" value="1"/>
</dbReference>
<evidence type="ECO:0000256" key="10">
    <source>
        <dbReference type="ARBA" id="ARBA00023125"/>
    </source>
</evidence>
<dbReference type="GO" id="GO:0003678">
    <property type="term" value="F:DNA helicase activity"/>
    <property type="evidence" value="ECO:0007669"/>
    <property type="project" value="UniProtKB-EC"/>
</dbReference>
<gene>
    <name evidence="15" type="ORF">ACFQ5M_00055</name>
</gene>
<dbReference type="PROSITE" id="PS51193">
    <property type="entry name" value="HELICASE_ATP_BIND_2"/>
    <property type="match status" value="1"/>
</dbReference>
<feature type="domain" description="Helicase ATP-binding" evidence="14">
    <location>
        <begin position="187"/>
        <end position="436"/>
    </location>
</feature>
<dbReference type="InterPro" id="IPR042493">
    <property type="entry name" value="XPD_DNA_FeS"/>
</dbReference>
<evidence type="ECO:0000256" key="12">
    <source>
        <dbReference type="ARBA" id="ARBA00023235"/>
    </source>
</evidence>
<dbReference type="Pfam" id="PF06733">
    <property type="entry name" value="DEAD_2"/>
    <property type="match status" value="1"/>
</dbReference>
<dbReference type="PANTHER" id="PTHR11472">
    <property type="entry name" value="DNA REPAIR DEAD HELICASE RAD3/XP-D SUBFAMILY MEMBER"/>
    <property type="match status" value="1"/>
</dbReference>
<evidence type="ECO:0000313" key="15">
    <source>
        <dbReference type="EMBL" id="MFD1670482.1"/>
    </source>
</evidence>
<evidence type="ECO:0000256" key="9">
    <source>
        <dbReference type="ARBA" id="ARBA00023014"/>
    </source>
</evidence>
<evidence type="ECO:0000256" key="2">
    <source>
        <dbReference type="ARBA" id="ARBA00022723"/>
    </source>
</evidence>
<dbReference type="InterPro" id="IPR027417">
    <property type="entry name" value="P-loop_NTPase"/>
</dbReference>
<dbReference type="PANTHER" id="PTHR11472:SF34">
    <property type="entry name" value="REGULATOR OF TELOMERE ELONGATION HELICASE 1"/>
    <property type="match status" value="1"/>
</dbReference>
<evidence type="ECO:0000256" key="3">
    <source>
        <dbReference type="ARBA" id="ARBA00022741"/>
    </source>
</evidence>
<protein>
    <submittedName>
        <fullName evidence="15">ATP-dependent DNA helicase</fullName>
        <ecNumber evidence="15">3.6.4.12</ecNumber>
    </submittedName>
</protein>
<dbReference type="Pfam" id="PF13307">
    <property type="entry name" value="Helicase_C_2"/>
    <property type="match status" value="1"/>
</dbReference>
<dbReference type="EMBL" id="JBHTOP010000001">
    <property type="protein sequence ID" value="MFD1670482.1"/>
    <property type="molecule type" value="Genomic_DNA"/>
</dbReference>
<dbReference type="InterPro" id="IPR045028">
    <property type="entry name" value="DinG/Rad3-like"/>
</dbReference>
<keyword evidence="11" id="KW-0234">DNA repair</keyword>
<keyword evidence="3" id="KW-0547">Nucleotide-binding</keyword>
<keyword evidence="16" id="KW-1185">Reference proteome</keyword>
<keyword evidence="7" id="KW-0067">ATP-binding</keyword>
<keyword evidence="10" id="KW-0238">DNA-binding</keyword>
<dbReference type="Gene3D" id="3.40.50.300">
    <property type="entry name" value="P-loop containing nucleotide triphosphate hydrolases"/>
    <property type="match status" value="2"/>
</dbReference>
<dbReference type="InterPro" id="IPR006554">
    <property type="entry name" value="Helicase-like_DEXD_c2"/>
</dbReference>
<keyword evidence="1" id="KW-0004">4Fe-4S</keyword>
<evidence type="ECO:0000256" key="6">
    <source>
        <dbReference type="ARBA" id="ARBA00022806"/>
    </source>
</evidence>
<dbReference type="SMART" id="SM00488">
    <property type="entry name" value="DEXDc2"/>
    <property type="match status" value="1"/>
</dbReference>
<keyword evidence="4" id="KW-0227">DNA damage</keyword>
<evidence type="ECO:0000256" key="11">
    <source>
        <dbReference type="ARBA" id="ARBA00023204"/>
    </source>
</evidence>
<dbReference type="RefSeq" id="WP_125714544.1">
    <property type="nucleotide sequence ID" value="NZ_JBHTOP010000001.1"/>
</dbReference>
<reference evidence="16" key="1">
    <citation type="journal article" date="2019" name="Int. J. Syst. Evol. Microbiol.">
        <title>The Global Catalogue of Microorganisms (GCM) 10K type strain sequencing project: providing services to taxonomists for standard genome sequencing and annotation.</title>
        <authorList>
            <consortium name="The Broad Institute Genomics Platform"/>
            <consortium name="The Broad Institute Genome Sequencing Center for Infectious Disease"/>
            <person name="Wu L."/>
            <person name="Ma J."/>
        </authorList>
    </citation>
    <scope>NUCLEOTIDE SEQUENCE [LARGE SCALE GENOMIC DNA]</scope>
    <source>
        <strain evidence="16">CCM 8896</strain>
    </source>
</reference>
<evidence type="ECO:0000256" key="8">
    <source>
        <dbReference type="ARBA" id="ARBA00023004"/>
    </source>
</evidence>
<evidence type="ECO:0000256" key="7">
    <source>
        <dbReference type="ARBA" id="ARBA00022840"/>
    </source>
</evidence>
<keyword evidence="8" id="KW-0408">Iron</keyword>
<accession>A0ABW4J285</accession>
<keyword evidence="5 15" id="KW-0378">Hydrolase</keyword>
<evidence type="ECO:0000256" key="4">
    <source>
        <dbReference type="ARBA" id="ARBA00022763"/>
    </source>
</evidence>
<dbReference type="Proteomes" id="UP001597267">
    <property type="component" value="Unassembled WGS sequence"/>
</dbReference>
<keyword evidence="9" id="KW-0411">Iron-sulfur</keyword>
<name>A0ABW4J285_9LACO</name>
<dbReference type="SMART" id="SM00491">
    <property type="entry name" value="HELICc2"/>
    <property type="match status" value="1"/>
</dbReference>
<keyword evidence="6 15" id="KW-0347">Helicase</keyword>
<dbReference type="EC" id="3.6.4.12" evidence="15"/>
<organism evidence="15 16">
    <name type="scientific">Agrilactobacillus yilanensis</name>
    <dbReference type="NCBI Taxonomy" id="2485997"/>
    <lineage>
        <taxon>Bacteria</taxon>
        <taxon>Bacillati</taxon>
        <taxon>Bacillota</taxon>
        <taxon>Bacilli</taxon>
        <taxon>Lactobacillales</taxon>
        <taxon>Lactobacillaceae</taxon>
        <taxon>Agrilactobacillus</taxon>
    </lineage>
</organism>
<dbReference type="InterPro" id="IPR010614">
    <property type="entry name" value="RAD3-like_helicase_DEAD"/>
</dbReference>
<evidence type="ECO:0000256" key="1">
    <source>
        <dbReference type="ARBA" id="ARBA00022485"/>
    </source>
</evidence>
<evidence type="ECO:0000313" key="16">
    <source>
        <dbReference type="Proteomes" id="UP001597267"/>
    </source>
</evidence>
<proteinExistence type="inferred from homology"/>
<dbReference type="InterPro" id="IPR014013">
    <property type="entry name" value="Helic_SF1/SF2_ATP-bd_DinG/Rad3"/>
</dbReference>
<comment type="caution">
    <text evidence="15">The sequence shown here is derived from an EMBL/GenBank/DDBJ whole genome shotgun (WGS) entry which is preliminary data.</text>
</comment>
<evidence type="ECO:0000256" key="13">
    <source>
        <dbReference type="ARBA" id="ARBA00038058"/>
    </source>
</evidence>
<comment type="similarity">
    <text evidence="13">Belongs to the helicase family. DinG subfamily.</text>
</comment>
<dbReference type="InterPro" id="IPR006555">
    <property type="entry name" value="ATP-dep_Helicase_C"/>
</dbReference>
<dbReference type="SUPFAM" id="SSF52540">
    <property type="entry name" value="P-loop containing nucleoside triphosphate hydrolases"/>
    <property type="match status" value="1"/>
</dbReference>
<keyword evidence="12" id="KW-0413">Isomerase</keyword>
<dbReference type="Gene3D" id="1.10.275.40">
    <property type="match status" value="1"/>
</dbReference>
<dbReference type="InterPro" id="IPR011604">
    <property type="entry name" value="PDDEXK-like_dom_sf"/>
</dbReference>
<dbReference type="GO" id="GO:0016787">
    <property type="term" value="F:hydrolase activity"/>
    <property type="evidence" value="ECO:0007669"/>
    <property type="project" value="UniProtKB-KW"/>
</dbReference>
<evidence type="ECO:0000259" key="14">
    <source>
        <dbReference type="PROSITE" id="PS51193"/>
    </source>
</evidence>
<dbReference type="Gene3D" id="1.10.30.20">
    <property type="entry name" value="Bacterial XPD DNA helicase, FeS cluster domain"/>
    <property type="match status" value="1"/>
</dbReference>
<sequence length="794" mass="90475">MTQKLIGVRTIVEFELTAGSIDERRSSSRSDHTALEGTRIHQRLQKQAPENYQKEVTLKLPLTLENGDVVIIDGRADGLIHDKTTDTYTIDEIKTSETEFDQLEPNTLALYWGQVKFYGYIFLKQHPTQSQVTLQLTYYQTLDKQITQTKQTFTLAELENFVTPILTDYTGWLLFEAKWQAQRQQAAQKLKFPFPEFRKPQRQLSVSVYKTILTTQQLLVEAPTGTGKTMATLFPTIKAMGEGQLERIFYFTAKQSTRHVAEKALAKLATAGAALKSVTLTAKDKICFLDERICTPDHCPYANGYFDRRKDGLKDILDHESQLDRATIETYAQKHTLCPFEFSLDLSLFSDVVICDYNYLFDPIVYLQRFFADKAKDSVFLVDEAHNLVERSRAMYSAECSDAAIAPILAALQQLIDPDRLTKRLIQRLNQVLDSFSLLNSQRPEEPDIQPTAPLDLIDHLGYFIEVAHDWLKEQPDSPTTALVLNFYLTAIRFTRIYEFYDDTYYTQREKQADDATLVKLLCFDPAIHLAEALNKGKASVLFSATLSPIAYYQSVFGIPESLAYRLPSPFPAAHQRILIPSYIQTTYRYREANLPKISHSLHQFCAPKTGNYLVFCPSYALLAQVADTFSQRYPQIKTIRQGNQMSDQQRQDFLAEFVADPKETLVGFAILGGIFSEGIDLTGARLIGVAVISVGLPGLSLARNTLKTYFDAKNHQGFAYAYQLPGMNHVSQAVGRLIRQTDDKGLVLLLDQRFLQPAYQQYFPAHWQTQLQVIYNDHQLQQAVTQFWQTQDL</sequence>